<evidence type="ECO:0000256" key="2">
    <source>
        <dbReference type="PIRSR" id="PIRSR640198-2"/>
    </source>
</evidence>
<reference evidence="4" key="2">
    <citation type="submission" date="2020-09" db="EMBL/GenBank/DDBJ databases">
        <authorList>
            <person name="Sun Q."/>
            <person name="Kim S."/>
        </authorList>
    </citation>
    <scope>NUCLEOTIDE SEQUENCE</scope>
    <source>
        <strain evidence="4">KCTC 12870</strain>
    </source>
</reference>
<dbReference type="InterPro" id="IPR036388">
    <property type="entry name" value="WH-like_DNA-bd_sf"/>
</dbReference>
<proteinExistence type="predicted"/>
<dbReference type="AlphaFoldDB" id="A0A8J3DA04"/>
<feature type="active site" evidence="1">
    <location>
        <position position="206"/>
    </location>
</feature>
<keyword evidence="4" id="KW-0131">Cell cycle</keyword>
<sequence length="370" mass="42454">MKWNWQQVDWPNFTYRTKVLETLEKQFLQESGVVIGAFKHLRDDDKDTLKIDLLSTEALKTSEIEGELLNRESVQSSIRRQFGLQADGRKVPAAEQGIAEMMVHLYRSFDKHLSHDMLFEWHRQLTNGRRDLKEIGCYRTHADPMQVVSGSMHDPKVHYEAPPSKQMQKEMNAFIKWFNATAPGSKNALPALVRSGIAHLYFVSIHPFEDGNGRIGRAISEKAIAQSIGQPSLTALAHQIERGRKNYYDQLASASRDNELTDWLTYFANLVLSAQKRTEVHIQFLIDKTKLYDRLRDQINARQEKALERMFREGPDGFIGGLSAENYIAIAKTSRATATRDLAELVELSALKKTGKLRHTRYWLHLPAYD</sequence>
<dbReference type="PANTHER" id="PTHR13504:SF33">
    <property type="entry name" value="FIC FAMILY PROTEIN"/>
    <property type="match status" value="1"/>
</dbReference>
<name>A0A8J3DA04_9BACT</name>
<feature type="binding site" evidence="2">
    <location>
        <begin position="210"/>
        <end position="217"/>
    </location>
    <ligand>
        <name>ATP</name>
        <dbReference type="ChEBI" id="CHEBI:30616"/>
    </ligand>
</feature>
<dbReference type="InterPro" id="IPR003812">
    <property type="entry name" value="Fido"/>
</dbReference>
<evidence type="ECO:0000313" key="4">
    <source>
        <dbReference type="EMBL" id="GHB93384.1"/>
    </source>
</evidence>
<dbReference type="EMBL" id="BMXG01000003">
    <property type="protein sequence ID" value="GHB93384.1"/>
    <property type="molecule type" value="Genomic_DNA"/>
</dbReference>
<dbReference type="PROSITE" id="PS51459">
    <property type="entry name" value="FIDO"/>
    <property type="match status" value="1"/>
</dbReference>
<comment type="caution">
    <text evidence="4">The sequence shown here is derived from an EMBL/GenBank/DDBJ whole genome shotgun (WGS) entry which is preliminary data.</text>
</comment>
<dbReference type="RefSeq" id="WP_189511723.1">
    <property type="nucleotide sequence ID" value="NZ_BMXG01000003.1"/>
</dbReference>
<keyword evidence="4" id="KW-0132">Cell division</keyword>
<evidence type="ECO:0000256" key="1">
    <source>
        <dbReference type="PIRSR" id="PIRSR640198-1"/>
    </source>
</evidence>
<accession>A0A8J3DA04</accession>
<evidence type="ECO:0000313" key="5">
    <source>
        <dbReference type="Proteomes" id="UP000642829"/>
    </source>
</evidence>
<dbReference type="Gene3D" id="1.10.10.10">
    <property type="entry name" value="Winged helix-like DNA-binding domain superfamily/Winged helix DNA-binding domain"/>
    <property type="match status" value="1"/>
</dbReference>
<dbReference type="InterPro" id="IPR040198">
    <property type="entry name" value="Fido_containing"/>
</dbReference>
<feature type="binding site" evidence="2">
    <location>
        <begin position="247"/>
        <end position="248"/>
    </location>
    <ligand>
        <name>ATP</name>
        <dbReference type="ChEBI" id="CHEBI:30616"/>
    </ligand>
</feature>
<dbReference type="SUPFAM" id="SSF140931">
    <property type="entry name" value="Fic-like"/>
    <property type="match status" value="1"/>
</dbReference>
<dbReference type="PANTHER" id="PTHR13504">
    <property type="entry name" value="FIDO DOMAIN-CONTAINING PROTEIN DDB_G0283145"/>
    <property type="match status" value="1"/>
</dbReference>
<protein>
    <submittedName>
        <fullName evidence="4">Cell division protein Fic</fullName>
    </submittedName>
</protein>
<feature type="domain" description="Fido" evidence="3">
    <location>
        <begin position="113"/>
        <end position="269"/>
    </location>
</feature>
<dbReference type="GO" id="GO:0005524">
    <property type="term" value="F:ATP binding"/>
    <property type="evidence" value="ECO:0007669"/>
    <property type="project" value="UniProtKB-KW"/>
</dbReference>
<dbReference type="Pfam" id="PF02661">
    <property type="entry name" value="Fic"/>
    <property type="match status" value="1"/>
</dbReference>
<organism evidence="4 5">
    <name type="scientific">Cerasicoccus arenae</name>
    <dbReference type="NCBI Taxonomy" id="424488"/>
    <lineage>
        <taxon>Bacteria</taxon>
        <taxon>Pseudomonadati</taxon>
        <taxon>Verrucomicrobiota</taxon>
        <taxon>Opitutia</taxon>
        <taxon>Puniceicoccales</taxon>
        <taxon>Cerasicoccaceae</taxon>
        <taxon>Cerasicoccus</taxon>
    </lineage>
</organism>
<gene>
    <name evidence="4" type="ORF">GCM10007047_06010</name>
</gene>
<evidence type="ECO:0000259" key="3">
    <source>
        <dbReference type="PROSITE" id="PS51459"/>
    </source>
</evidence>
<reference evidence="4" key="1">
    <citation type="journal article" date="2014" name="Int. J. Syst. Evol. Microbiol.">
        <title>Complete genome sequence of Corynebacterium casei LMG S-19264T (=DSM 44701T), isolated from a smear-ripened cheese.</title>
        <authorList>
            <consortium name="US DOE Joint Genome Institute (JGI-PGF)"/>
            <person name="Walter F."/>
            <person name="Albersmeier A."/>
            <person name="Kalinowski J."/>
            <person name="Ruckert C."/>
        </authorList>
    </citation>
    <scope>NUCLEOTIDE SEQUENCE</scope>
    <source>
        <strain evidence="4">KCTC 12870</strain>
    </source>
</reference>
<dbReference type="Proteomes" id="UP000642829">
    <property type="component" value="Unassembled WGS sequence"/>
</dbReference>
<dbReference type="GO" id="GO:0051301">
    <property type="term" value="P:cell division"/>
    <property type="evidence" value="ECO:0007669"/>
    <property type="project" value="UniProtKB-KW"/>
</dbReference>
<keyword evidence="2" id="KW-0067">ATP-binding</keyword>
<dbReference type="Gene3D" id="1.10.3290.10">
    <property type="entry name" value="Fido-like domain"/>
    <property type="match status" value="1"/>
</dbReference>
<dbReference type="InterPro" id="IPR036597">
    <property type="entry name" value="Fido-like_dom_sf"/>
</dbReference>
<keyword evidence="5" id="KW-1185">Reference proteome</keyword>
<keyword evidence="2" id="KW-0547">Nucleotide-binding</keyword>
<dbReference type="InterPro" id="IPR025230">
    <property type="entry name" value="DUF4172"/>
</dbReference>
<dbReference type="Pfam" id="PF13776">
    <property type="entry name" value="DUF4172"/>
    <property type="match status" value="1"/>
</dbReference>